<dbReference type="RefSeq" id="XP_022096732.1">
    <property type="nucleotide sequence ID" value="XM_022241040.1"/>
</dbReference>
<dbReference type="KEGG" id="aplc:110982554"/>
<evidence type="ECO:0000256" key="4">
    <source>
        <dbReference type="SAM" id="MobiDB-lite"/>
    </source>
</evidence>
<feature type="compositionally biased region" description="Polar residues" evidence="4">
    <location>
        <begin position="105"/>
        <end position="123"/>
    </location>
</feature>
<sequence>MHDTSSCHQCADIDGLQVATTSGMPKKFQGENSKAAAARARKAAVQNEKLAAKQKAEEDAYWEDDDKHVKKKQQRKDDRDKKREEQSSRKQEARRLLEEEEATIKASTKTAKPSKLTRAQIQTDQERIAAAEAAEKKKREPTTHLDAPLEENPNLVLAEQAADGYAVGRNVEEAISALSVDEPASEKHPERRMKAAYKAFEELHLPRLKAENPNLRMSQLRQMLKKDWARSSDNPLNQRTAAYNTK</sequence>
<dbReference type="InterPro" id="IPR010422">
    <property type="entry name" value="Ccdc124/Oxs1"/>
</dbReference>
<dbReference type="GeneID" id="110982554"/>
<keyword evidence="3" id="KW-0175">Coiled coil</keyword>
<feature type="region of interest" description="Disordered" evidence="4">
    <location>
        <begin position="226"/>
        <end position="246"/>
    </location>
</feature>
<dbReference type="PANTHER" id="PTHR21680">
    <property type="entry name" value="COILED-COIL DOMAIN-CONTAINING PROTEIN 124"/>
    <property type="match status" value="1"/>
</dbReference>
<dbReference type="GO" id="GO:0030496">
    <property type="term" value="C:midbody"/>
    <property type="evidence" value="ECO:0007669"/>
    <property type="project" value="UniProtKB-SubCell"/>
</dbReference>
<evidence type="ECO:0000313" key="7">
    <source>
        <dbReference type="RefSeq" id="XP_022096732.1"/>
    </source>
</evidence>
<accession>A0A8B7YVL4</accession>
<dbReference type="Proteomes" id="UP000694845">
    <property type="component" value="Unplaced"/>
</dbReference>
<dbReference type="GO" id="GO:0006366">
    <property type="term" value="P:transcription by RNA polymerase II"/>
    <property type="evidence" value="ECO:0007669"/>
    <property type="project" value="TreeGrafter"/>
</dbReference>
<evidence type="ECO:0000256" key="2">
    <source>
        <dbReference type="ARBA" id="ARBA00008296"/>
    </source>
</evidence>
<dbReference type="PANTHER" id="PTHR21680:SF0">
    <property type="entry name" value="COILED-COIL DOMAIN-CONTAINING PROTEIN 124"/>
    <property type="match status" value="1"/>
</dbReference>
<evidence type="ECO:0000313" key="6">
    <source>
        <dbReference type="Proteomes" id="UP000694845"/>
    </source>
</evidence>
<organism evidence="6 7">
    <name type="scientific">Acanthaster planci</name>
    <name type="common">Crown-of-thorns starfish</name>
    <dbReference type="NCBI Taxonomy" id="133434"/>
    <lineage>
        <taxon>Eukaryota</taxon>
        <taxon>Metazoa</taxon>
        <taxon>Echinodermata</taxon>
        <taxon>Eleutherozoa</taxon>
        <taxon>Asterozoa</taxon>
        <taxon>Asteroidea</taxon>
        <taxon>Valvatacea</taxon>
        <taxon>Valvatida</taxon>
        <taxon>Acanthasteridae</taxon>
        <taxon>Acanthaster</taxon>
    </lineage>
</organism>
<comment type="similarity">
    <text evidence="2">Belongs to the CCDC124 family.</text>
</comment>
<feature type="compositionally biased region" description="Polar residues" evidence="4">
    <location>
        <begin position="231"/>
        <end position="246"/>
    </location>
</feature>
<dbReference type="GO" id="GO:0005634">
    <property type="term" value="C:nucleus"/>
    <property type="evidence" value="ECO:0007669"/>
    <property type="project" value="TreeGrafter"/>
</dbReference>
<dbReference type="AlphaFoldDB" id="A0A8B7YVL4"/>
<comment type="subcellular location">
    <subcellularLocation>
        <location evidence="1">Midbody</location>
    </subcellularLocation>
</comment>
<name>A0A8B7YVL4_ACAPL</name>
<gene>
    <name evidence="7" type="primary">LOC110982554</name>
</gene>
<feature type="compositionally biased region" description="Basic and acidic residues" evidence="4">
    <location>
        <begin position="75"/>
        <end position="97"/>
    </location>
</feature>
<reference evidence="7" key="1">
    <citation type="submission" date="2025-08" db="UniProtKB">
        <authorList>
            <consortium name="RefSeq"/>
        </authorList>
    </citation>
    <scope>IDENTIFICATION</scope>
</reference>
<feature type="region of interest" description="Disordered" evidence="4">
    <location>
        <begin position="47"/>
        <end position="152"/>
    </location>
</feature>
<dbReference type="InterPro" id="IPR054414">
    <property type="entry name" value="Ccdc124/Oxs1_C"/>
</dbReference>
<dbReference type="Pfam" id="PF06244">
    <property type="entry name" value="Ccdc124"/>
    <property type="match status" value="1"/>
</dbReference>
<keyword evidence="6" id="KW-1185">Reference proteome</keyword>
<protein>
    <submittedName>
        <fullName evidence="7">Coiled-coil domain-containing protein 124-like isoform X1</fullName>
    </submittedName>
</protein>
<feature type="domain" description="Coiled-coil" evidence="5">
    <location>
        <begin position="154"/>
        <end position="238"/>
    </location>
</feature>
<feature type="compositionally biased region" description="Basic and acidic residues" evidence="4">
    <location>
        <begin position="124"/>
        <end position="143"/>
    </location>
</feature>
<evidence type="ECO:0000259" key="5">
    <source>
        <dbReference type="Pfam" id="PF06244"/>
    </source>
</evidence>
<proteinExistence type="inferred from homology"/>
<dbReference type="CTD" id="115098"/>
<evidence type="ECO:0000256" key="1">
    <source>
        <dbReference type="ARBA" id="ARBA00004214"/>
    </source>
</evidence>
<dbReference type="OrthoDB" id="76412at2759"/>
<evidence type="ECO:0000256" key="3">
    <source>
        <dbReference type="ARBA" id="ARBA00023054"/>
    </source>
</evidence>
<dbReference type="GO" id="GO:0003713">
    <property type="term" value="F:transcription coactivator activity"/>
    <property type="evidence" value="ECO:0007669"/>
    <property type="project" value="TreeGrafter"/>
</dbReference>